<feature type="transmembrane region" description="Helical" evidence="1">
    <location>
        <begin position="21"/>
        <end position="38"/>
    </location>
</feature>
<dbReference type="RefSeq" id="WP_118111896.1">
    <property type="nucleotide sequence ID" value="NZ_QRTF01000042.1"/>
</dbReference>
<dbReference type="EMBL" id="QSKW01000015">
    <property type="protein sequence ID" value="RHE97028.1"/>
    <property type="molecule type" value="Genomic_DNA"/>
</dbReference>
<evidence type="ECO:0000313" key="2">
    <source>
        <dbReference type="EMBL" id="RGQ45839.1"/>
    </source>
</evidence>
<evidence type="ECO:0000313" key="3">
    <source>
        <dbReference type="EMBL" id="RHE97028.1"/>
    </source>
</evidence>
<dbReference type="AlphaFoldDB" id="A0A3R6A786"/>
<reference evidence="4 5" key="1">
    <citation type="submission" date="2018-08" db="EMBL/GenBank/DDBJ databases">
        <title>A genome reference for cultivated species of the human gut microbiota.</title>
        <authorList>
            <person name="Zou Y."/>
            <person name="Xue W."/>
            <person name="Luo G."/>
        </authorList>
    </citation>
    <scope>NUCLEOTIDE SEQUENCE [LARGE SCALE GENOMIC DNA]</scope>
    <source>
        <strain evidence="2 4">AF28-15</strain>
        <strain evidence="3 5">AM27-11</strain>
    </source>
</reference>
<gene>
    <name evidence="3" type="ORF">DW707_10340</name>
    <name evidence="2" type="ORF">DWY96_14660</name>
</gene>
<organism evidence="3 5">
    <name type="scientific">Roseburia inulinivorans</name>
    <dbReference type="NCBI Taxonomy" id="360807"/>
    <lineage>
        <taxon>Bacteria</taxon>
        <taxon>Bacillati</taxon>
        <taxon>Bacillota</taxon>
        <taxon>Clostridia</taxon>
        <taxon>Lachnospirales</taxon>
        <taxon>Lachnospiraceae</taxon>
        <taxon>Roseburia</taxon>
    </lineage>
</organism>
<keyword evidence="1" id="KW-0472">Membrane</keyword>
<keyword evidence="1" id="KW-0812">Transmembrane</keyword>
<dbReference type="InterPro" id="IPR046555">
    <property type="entry name" value="DUF6709"/>
</dbReference>
<feature type="transmembrane region" description="Helical" evidence="1">
    <location>
        <begin position="171"/>
        <end position="196"/>
    </location>
</feature>
<dbReference type="Proteomes" id="UP000286271">
    <property type="component" value="Unassembled WGS sequence"/>
</dbReference>
<comment type="caution">
    <text evidence="3">The sequence shown here is derived from an EMBL/GenBank/DDBJ whole genome shotgun (WGS) entry which is preliminary data.</text>
</comment>
<evidence type="ECO:0000313" key="4">
    <source>
        <dbReference type="Proteomes" id="UP000283738"/>
    </source>
</evidence>
<dbReference type="Pfam" id="PF20456">
    <property type="entry name" value="DUF6709"/>
    <property type="match status" value="1"/>
</dbReference>
<name>A0A3R6A786_9FIRM</name>
<evidence type="ECO:0000313" key="5">
    <source>
        <dbReference type="Proteomes" id="UP000286271"/>
    </source>
</evidence>
<accession>A0A3R6A786</accession>
<keyword evidence="1" id="KW-1133">Transmembrane helix</keyword>
<dbReference type="Proteomes" id="UP000283738">
    <property type="component" value="Unassembled WGS sequence"/>
</dbReference>
<protein>
    <submittedName>
        <fullName evidence="3">Uncharacterized protein</fullName>
    </submittedName>
</protein>
<proteinExistence type="predicted"/>
<evidence type="ECO:0000256" key="1">
    <source>
        <dbReference type="SAM" id="Phobius"/>
    </source>
</evidence>
<dbReference type="EMBL" id="QRTF01000042">
    <property type="protein sequence ID" value="RGQ45839.1"/>
    <property type="molecule type" value="Genomic_DNA"/>
</dbReference>
<sequence>MPENYDHYITKNIKALYKRRLFSPIVYLIIVIVLWHVFSLTDLLFPVQLTDDVTLESAYRNDAANMHTTLTDLKFTGYTRNNFSGTSGYYYYTIRNDECIIVLLSPSTCEEGLPSIDEVKLTGKIKKSSESFHALLKNMAEDLSWTESGIQSKVSGYYISEPDYNRTINTILFTVIFGTGIYAILCLVLYILFIFFPVLSPCCQDLALFGNPKKLLEQAEEELATLPQLATEDMFITEHYFIETSIYGNAIIPIDQIIWIYKYSTLHKFFWYHFSISYTLHISANKHLYIQCPKNIKSDIDGIMDYLAEANHNILVGFNEKNRLEVQKIQGTPMNFEKFIAFLKKRI</sequence>